<keyword evidence="1" id="KW-0175">Coiled coil</keyword>
<keyword evidence="3" id="KW-1185">Reference proteome</keyword>
<dbReference type="OrthoDB" id="1915670at2759"/>
<evidence type="ECO:0000313" key="4">
    <source>
        <dbReference type="RefSeq" id="XP_010942267.1"/>
    </source>
</evidence>
<dbReference type="AlphaFoldDB" id="A0A6I9SF04"/>
<dbReference type="Proteomes" id="UP000504607">
    <property type="component" value="Unplaced"/>
</dbReference>
<dbReference type="FunCoup" id="A0A6I9SF04">
    <property type="interactions" value="836"/>
</dbReference>
<dbReference type="KEGG" id="egu:105060304"/>
<dbReference type="PANTHER" id="PTHR35502">
    <property type="entry name" value="PROTEIN MICROTUBULE BINDING PROTEIN 2C"/>
    <property type="match status" value="1"/>
</dbReference>
<feature type="coiled-coil region" evidence="1">
    <location>
        <begin position="148"/>
        <end position="248"/>
    </location>
</feature>
<feature type="region of interest" description="Disordered" evidence="2">
    <location>
        <begin position="1"/>
        <end position="44"/>
    </location>
</feature>
<gene>
    <name evidence="4" type="primary">LOC105060304</name>
</gene>
<dbReference type="GO" id="GO:0010497">
    <property type="term" value="P:plasmodesmata-mediated intercellular transport"/>
    <property type="evidence" value="ECO:0007669"/>
    <property type="project" value="InterPro"/>
</dbReference>
<dbReference type="InParanoid" id="A0A6I9SF04"/>
<feature type="region of interest" description="Disordered" evidence="2">
    <location>
        <begin position="96"/>
        <end position="118"/>
    </location>
</feature>
<evidence type="ECO:0000313" key="3">
    <source>
        <dbReference type="Proteomes" id="UP000504607"/>
    </source>
</evidence>
<accession>A0A6I9SF04</accession>
<reference evidence="4" key="1">
    <citation type="submission" date="2025-08" db="UniProtKB">
        <authorList>
            <consortium name="RefSeq"/>
        </authorList>
    </citation>
    <scope>IDENTIFICATION</scope>
</reference>
<organism evidence="3 4">
    <name type="scientific">Elaeis guineensis var. tenera</name>
    <name type="common">Oil palm</name>
    <dbReference type="NCBI Taxonomy" id="51953"/>
    <lineage>
        <taxon>Eukaryota</taxon>
        <taxon>Viridiplantae</taxon>
        <taxon>Streptophyta</taxon>
        <taxon>Embryophyta</taxon>
        <taxon>Tracheophyta</taxon>
        <taxon>Spermatophyta</taxon>
        <taxon>Magnoliopsida</taxon>
        <taxon>Liliopsida</taxon>
        <taxon>Arecaceae</taxon>
        <taxon>Arecoideae</taxon>
        <taxon>Cocoseae</taxon>
        <taxon>Elaeidinae</taxon>
        <taxon>Elaeis</taxon>
    </lineage>
</organism>
<sequence>MLGKPQKHRGLADPQESGTFAGSSSSSPPPPLSSSSKNATGDGGNVDRVLFNNLVEMVPLVESLMDRRANPSFTRRASVIYTPTPSNQTKVVDLKGRKSSKTVSAKKHRDFRESSRDKNDQDVTIDNFSVFSSTPSAVGDVQKTVGDVQKNIEELTMLQEQLDDLHKKILEKDEALKSAEETVNRMSQVNMMLDELRHQVEEKDSMARNANSQLANTQIKLADKQAALEKLECEARTSNTKIEELQGHLDSMGLEITAFMWLFEELSKNDSAAYPDDDITSIQKFDQLPYMDSIYESDMMRMEEARKAYTAAIAAAKENPSEELLAAAAEARLHLRAFVL</sequence>
<dbReference type="GO" id="GO:0008017">
    <property type="term" value="F:microtubule binding"/>
    <property type="evidence" value="ECO:0007669"/>
    <property type="project" value="InterPro"/>
</dbReference>
<dbReference type="RefSeq" id="XP_010942267.1">
    <property type="nucleotide sequence ID" value="XM_010943965.3"/>
</dbReference>
<protein>
    <submittedName>
        <fullName evidence="4">Protein MICROTUBULE BINDING PROTEIN 2C</fullName>
    </submittedName>
</protein>
<dbReference type="GeneID" id="105060304"/>
<feature type="compositionally biased region" description="Basic residues" evidence="2">
    <location>
        <begin position="97"/>
        <end position="109"/>
    </location>
</feature>
<dbReference type="PANTHER" id="PTHR35502:SF2">
    <property type="entry name" value="PROTEIN MICROTUBULE BINDING PROTEIN 2C"/>
    <property type="match status" value="1"/>
</dbReference>
<dbReference type="SUPFAM" id="SSF57997">
    <property type="entry name" value="Tropomyosin"/>
    <property type="match status" value="1"/>
</dbReference>
<evidence type="ECO:0000256" key="1">
    <source>
        <dbReference type="SAM" id="Coils"/>
    </source>
</evidence>
<name>A0A6I9SF04_ELAGV</name>
<evidence type="ECO:0000256" key="2">
    <source>
        <dbReference type="SAM" id="MobiDB-lite"/>
    </source>
</evidence>
<proteinExistence type="predicted"/>
<dbReference type="InterPro" id="IPR040289">
    <property type="entry name" value="MBP2C"/>
</dbReference>